<sequence length="184" mass="20179">MGVREAARVLKEEGHPVSYSTLSRQLSARKYNNYGTDARPLLDLDEVIAVRLNEMDPQKQRAAQLARGIPARGDDLEADAPVTRGGAMGKAQLRKAEAQASQAELDLMERERSLVAVEDVHDAGFEVGQYLRQAHLSRIPELASALVGVPDVVTATRILTEADHKAEDEFVKIVRKALDELGAR</sequence>
<comment type="caution">
    <text evidence="1">The sequence shown here is derived from an EMBL/GenBank/DDBJ whole genome shotgun (WGS) entry which is preliminary data.</text>
</comment>
<name>A0A7X0AWI4_9PROT</name>
<organism evidence="1 2">
    <name type="scientific">Nitrospirillum iridis</name>
    <dbReference type="NCBI Taxonomy" id="765888"/>
    <lineage>
        <taxon>Bacteria</taxon>
        <taxon>Pseudomonadati</taxon>
        <taxon>Pseudomonadota</taxon>
        <taxon>Alphaproteobacteria</taxon>
        <taxon>Rhodospirillales</taxon>
        <taxon>Azospirillaceae</taxon>
        <taxon>Nitrospirillum</taxon>
    </lineage>
</organism>
<gene>
    <name evidence="1" type="ORF">FHS74_001969</name>
</gene>
<evidence type="ECO:0000313" key="2">
    <source>
        <dbReference type="Proteomes" id="UP000539175"/>
    </source>
</evidence>
<keyword evidence="2" id="KW-1185">Reference proteome</keyword>
<protein>
    <submittedName>
        <fullName evidence="1">Uncharacterized protein</fullName>
    </submittedName>
</protein>
<dbReference type="Proteomes" id="UP000539175">
    <property type="component" value="Unassembled WGS sequence"/>
</dbReference>
<dbReference type="AlphaFoldDB" id="A0A7X0AWI4"/>
<dbReference type="EMBL" id="JACIIZ010000005">
    <property type="protein sequence ID" value="MBB6251418.1"/>
    <property type="molecule type" value="Genomic_DNA"/>
</dbReference>
<evidence type="ECO:0000313" key="1">
    <source>
        <dbReference type="EMBL" id="MBB6251418.1"/>
    </source>
</evidence>
<reference evidence="1 2" key="1">
    <citation type="submission" date="2020-08" db="EMBL/GenBank/DDBJ databases">
        <title>Genomic Encyclopedia of Type Strains, Phase IV (KMG-IV): sequencing the most valuable type-strain genomes for metagenomic binning, comparative biology and taxonomic classification.</title>
        <authorList>
            <person name="Goeker M."/>
        </authorList>
    </citation>
    <scope>NUCLEOTIDE SEQUENCE [LARGE SCALE GENOMIC DNA]</scope>
    <source>
        <strain evidence="1 2">DSM 22198</strain>
    </source>
</reference>
<dbReference type="RefSeq" id="WP_184799905.1">
    <property type="nucleotide sequence ID" value="NZ_JACIIZ010000005.1"/>
</dbReference>
<accession>A0A7X0AWI4</accession>
<proteinExistence type="predicted"/>